<feature type="binding site" evidence="6">
    <location>
        <position position="197"/>
    </location>
    <ligand>
        <name>Zn(2+)</name>
        <dbReference type="ChEBI" id="CHEBI:29105"/>
    </ligand>
</feature>
<feature type="binding site" evidence="6">
    <location>
        <position position="199"/>
    </location>
    <ligand>
        <name>Zn(2+)</name>
        <dbReference type="ChEBI" id="CHEBI:29105"/>
    </ligand>
</feature>
<dbReference type="GO" id="GO:0045490">
    <property type="term" value="P:pectin catabolic process"/>
    <property type="evidence" value="ECO:0007669"/>
    <property type="project" value="UniProtKB-UniRule"/>
</dbReference>
<dbReference type="PANTHER" id="PTHR38461:SF1">
    <property type="entry name" value="4-DEOXY-L-THREO-5-HEXOSULOSE-URONATE KETOL-ISOMERASE"/>
    <property type="match status" value="1"/>
</dbReference>
<dbReference type="NCBIfam" id="NF002091">
    <property type="entry name" value="PRK00924.1"/>
    <property type="match status" value="1"/>
</dbReference>
<proteinExistence type="inferred from homology"/>
<comment type="catalytic activity">
    <reaction evidence="1 6">
        <text>5-dehydro-4-deoxy-D-glucuronate = 3-deoxy-D-glycero-2,5-hexodiulosonate</text>
        <dbReference type="Rhea" id="RHEA:23896"/>
        <dbReference type="ChEBI" id="CHEBI:17117"/>
        <dbReference type="ChEBI" id="CHEBI:29071"/>
        <dbReference type="EC" id="5.3.1.17"/>
    </reaction>
</comment>
<comment type="function">
    <text evidence="6">Catalyzes the isomerization of 5-dehydro-4-deoxy-D-glucuronate to 3-deoxy-D-glycero-2,5-hexodiulosonate.</text>
</comment>
<dbReference type="InterPro" id="IPR021120">
    <property type="entry name" value="KduI/IolB_isomerase"/>
</dbReference>
<evidence type="ECO:0000256" key="3">
    <source>
        <dbReference type="ARBA" id="ARBA00022723"/>
    </source>
</evidence>
<evidence type="ECO:0000256" key="5">
    <source>
        <dbReference type="ARBA" id="ARBA00023235"/>
    </source>
</evidence>
<evidence type="ECO:0000313" key="7">
    <source>
        <dbReference type="EMBL" id="TBL81887.1"/>
    </source>
</evidence>
<dbReference type="PANTHER" id="PTHR38461">
    <property type="entry name" value="4-DEOXY-L-THREO-5-HEXOSULOSE-URONATE KETOL-ISOMERASE"/>
    <property type="match status" value="1"/>
</dbReference>
<reference evidence="7 8" key="1">
    <citation type="submission" date="2019-02" db="EMBL/GenBank/DDBJ databases">
        <title>Paenibacillus sp. nov., isolated from surface-sterilized tissue of Thalictrum simplex L.</title>
        <authorList>
            <person name="Tuo L."/>
        </authorList>
    </citation>
    <scope>NUCLEOTIDE SEQUENCE [LARGE SCALE GENOMIC DNA]</scope>
    <source>
        <strain evidence="7 8">N2SHLJ1</strain>
    </source>
</reference>
<feature type="binding site" evidence="6">
    <location>
        <position position="246"/>
    </location>
    <ligand>
        <name>Zn(2+)</name>
        <dbReference type="ChEBI" id="CHEBI:29105"/>
    </ligand>
</feature>
<dbReference type="InterPro" id="IPR027449">
    <property type="entry name" value="KduI_N"/>
</dbReference>
<protein>
    <recommendedName>
        <fullName evidence="6">4-deoxy-L-threo-5-hexosulose-uronate ketol-isomerase</fullName>
        <ecNumber evidence="6">5.3.1.17</ecNumber>
    </recommendedName>
    <alternativeName>
        <fullName evidence="6">5-keto-4-deoxyuronate isomerase</fullName>
    </alternativeName>
    <alternativeName>
        <fullName evidence="6">DKI isomerase</fullName>
    </alternativeName>
</protein>
<dbReference type="CDD" id="cd20294">
    <property type="entry name" value="cupin_KduI_N"/>
    <property type="match status" value="1"/>
</dbReference>
<evidence type="ECO:0000313" key="8">
    <source>
        <dbReference type="Proteomes" id="UP000293142"/>
    </source>
</evidence>
<dbReference type="InterPro" id="IPR011051">
    <property type="entry name" value="RmlC_Cupin_sf"/>
</dbReference>
<keyword evidence="5 6" id="KW-0413">Isomerase</keyword>
<comment type="similarity">
    <text evidence="2 6">Belongs to the KduI family.</text>
</comment>
<evidence type="ECO:0000256" key="1">
    <source>
        <dbReference type="ARBA" id="ARBA00000552"/>
    </source>
</evidence>
<dbReference type="Proteomes" id="UP000293142">
    <property type="component" value="Unassembled WGS sequence"/>
</dbReference>
<feature type="binding site" evidence="6">
    <location>
        <position position="204"/>
    </location>
    <ligand>
        <name>Zn(2+)</name>
        <dbReference type="ChEBI" id="CHEBI:29105"/>
    </ligand>
</feature>
<sequence length="279" mass="31556">MYMEIRYATNPRETKTYDTERLREEFLIEKLFVEGKLTLVYSHVDRYITGAAVPTSEPIKLQADKHDMGADYFLARREIGIINIGGKGTVTVDGTAYDLETRDCLYVGLGNQEVIFTSADAAKPARFYLNSTPAHKNYPTEKVAISGAEAQHLGSIETSNERTIYRFIHENGVKSCQLVMGMTLLKPGNMWNTMPCHTHNRRSEVYLYFDMADDAVVFHMMGEPTETRHLVVRNEQAVISPSWSIHSGVGSQNYTFIWGMAGENQVFADMDMVAMQDLK</sequence>
<evidence type="ECO:0000256" key="6">
    <source>
        <dbReference type="HAMAP-Rule" id="MF_00687"/>
    </source>
</evidence>
<dbReference type="PIRSF" id="PIRSF006625">
    <property type="entry name" value="KduI"/>
    <property type="match status" value="1"/>
</dbReference>
<dbReference type="AlphaFoldDB" id="A0A4Q9DXM1"/>
<gene>
    <name evidence="6" type="primary">kduI</name>
    <name evidence="7" type="ORF">EYB31_02015</name>
</gene>
<dbReference type="EMBL" id="SIRE01000002">
    <property type="protein sequence ID" value="TBL81887.1"/>
    <property type="molecule type" value="Genomic_DNA"/>
</dbReference>
<dbReference type="OrthoDB" id="9770644at2"/>
<dbReference type="Gene3D" id="2.60.120.10">
    <property type="entry name" value="Jelly Rolls"/>
    <property type="match status" value="1"/>
</dbReference>
<dbReference type="SUPFAM" id="SSF51182">
    <property type="entry name" value="RmlC-like cupins"/>
    <property type="match status" value="1"/>
</dbReference>
<comment type="pathway">
    <text evidence="6">Glycan metabolism; pectin degradation; 2-dehydro-3-deoxy-D-gluconate from pectin: step 4/5.</text>
</comment>
<evidence type="ECO:0000256" key="4">
    <source>
        <dbReference type="ARBA" id="ARBA00022833"/>
    </source>
</evidence>
<dbReference type="GO" id="GO:0019698">
    <property type="term" value="P:D-galacturonate catabolic process"/>
    <property type="evidence" value="ECO:0007669"/>
    <property type="project" value="TreeGrafter"/>
</dbReference>
<dbReference type="GO" id="GO:0042840">
    <property type="term" value="P:D-glucuronate catabolic process"/>
    <property type="evidence" value="ECO:0007669"/>
    <property type="project" value="TreeGrafter"/>
</dbReference>
<dbReference type="GO" id="GO:0008270">
    <property type="term" value="F:zinc ion binding"/>
    <property type="evidence" value="ECO:0007669"/>
    <property type="project" value="UniProtKB-UniRule"/>
</dbReference>
<keyword evidence="4 6" id="KW-0862">Zinc</keyword>
<dbReference type="CDD" id="cd20491">
    <property type="entry name" value="cupin_KduI_C"/>
    <property type="match status" value="1"/>
</dbReference>
<dbReference type="EC" id="5.3.1.17" evidence="6"/>
<comment type="caution">
    <text evidence="7">The sequence shown here is derived from an EMBL/GenBank/DDBJ whole genome shotgun (WGS) entry which is preliminary data.</text>
</comment>
<dbReference type="UniPathway" id="UPA00545">
    <property type="reaction ID" value="UER00826"/>
</dbReference>
<dbReference type="InterPro" id="IPR007045">
    <property type="entry name" value="KduI"/>
</dbReference>
<keyword evidence="8" id="KW-1185">Reference proteome</keyword>
<dbReference type="Gene3D" id="2.60.120.520">
    <property type="entry name" value="pectin degrading enzyme 5-keto 4- deoxyuronate isomerase, domain 1"/>
    <property type="match status" value="1"/>
</dbReference>
<evidence type="ECO:0000256" key="2">
    <source>
        <dbReference type="ARBA" id="ARBA00008086"/>
    </source>
</evidence>
<organism evidence="7 8">
    <name type="scientific">Paenibacillus thalictri</name>
    <dbReference type="NCBI Taxonomy" id="2527873"/>
    <lineage>
        <taxon>Bacteria</taxon>
        <taxon>Bacillati</taxon>
        <taxon>Bacillota</taxon>
        <taxon>Bacilli</taxon>
        <taxon>Bacillales</taxon>
        <taxon>Paenibacillaceae</taxon>
        <taxon>Paenibacillus</taxon>
    </lineage>
</organism>
<accession>A0A4Q9DXM1</accession>
<dbReference type="Pfam" id="PF04962">
    <property type="entry name" value="KduI"/>
    <property type="match status" value="1"/>
</dbReference>
<dbReference type="InterPro" id="IPR014710">
    <property type="entry name" value="RmlC-like_jellyroll"/>
</dbReference>
<dbReference type="GO" id="GO:0008697">
    <property type="term" value="F:4-deoxy-L-threo-5-hexosulose-uronate ketol-isomerase activity"/>
    <property type="evidence" value="ECO:0007669"/>
    <property type="project" value="UniProtKB-UniRule"/>
</dbReference>
<keyword evidence="3 6" id="KW-0479">Metal-binding</keyword>
<comment type="cofactor">
    <cofactor evidence="6">
        <name>Zn(2+)</name>
        <dbReference type="ChEBI" id="CHEBI:29105"/>
    </cofactor>
    <text evidence="6">Binds 1 zinc ion per subunit.</text>
</comment>
<dbReference type="HAMAP" id="MF_00687">
    <property type="entry name" value="KduI"/>
    <property type="match status" value="1"/>
</dbReference>
<name>A0A4Q9DXM1_9BACL</name>